<dbReference type="Proteomes" id="UP000031512">
    <property type="component" value="Chromosome 1"/>
</dbReference>
<name>L0AY83_THEEQ</name>
<dbReference type="KEGG" id="beq:BEWA_028100"/>
<proteinExistence type="predicted"/>
<dbReference type="AlphaFoldDB" id="L0AY83"/>
<reference evidence="1 2" key="1">
    <citation type="journal article" date="2012" name="BMC Genomics">
        <title>Comparative genomic analysis and phylogenetic position of Theileria equi.</title>
        <authorList>
            <person name="Kappmeyer L.S."/>
            <person name="Thiagarajan M."/>
            <person name="Herndon D.R."/>
            <person name="Ramsay J.D."/>
            <person name="Caler E."/>
            <person name="Djikeng A."/>
            <person name="Gillespie J.J."/>
            <person name="Lau A.O."/>
            <person name="Roalson E.H."/>
            <person name="Silva J.C."/>
            <person name="Silva M.G."/>
            <person name="Suarez C.E."/>
            <person name="Ueti M.W."/>
            <person name="Nene V.M."/>
            <person name="Mealey R.H."/>
            <person name="Knowles D.P."/>
            <person name="Brayton K.A."/>
        </authorList>
    </citation>
    <scope>NUCLEOTIDE SEQUENCE [LARGE SCALE GENOMIC DNA]</scope>
    <source>
        <strain evidence="1 2">WA</strain>
    </source>
</reference>
<dbReference type="EMBL" id="CP001669">
    <property type="protein sequence ID" value="AFZ79961.1"/>
    <property type="molecule type" value="Genomic_DNA"/>
</dbReference>
<dbReference type="VEuPathDB" id="PiroplasmaDB:BEWA_028100"/>
<evidence type="ECO:0000313" key="1">
    <source>
        <dbReference type="EMBL" id="AFZ79961.1"/>
    </source>
</evidence>
<protein>
    <submittedName>
        <fullName evidence="1">Uncharacterized protein</fullName>
    </submittedName>
</protein>
<organism evidence="1 2">
    <name type="scientific">Theileria equi strain WA</name>
    <dbReference type="NCBI Taxonomy" id="1537102"/>
    <lineage>
        <taxon>Eukaryota</taxon>
        <taxon>Sar</taxon>
        <taxon>Alveolata</taxon>
        <taxon>Apicomplexa</taxon>
        <taxon>Aconoidasida</taxon>
        <taxon>Piroplasmida</taxon>
        <taxon>Theileriidae</taxon>
        <taxon>Theileria</taxon>
    </lineage>
</organism>
<dbReference type="RefSeq" id="XP_004829627.1">
    <property type="nucleotide sequence ID" value="XM_004829570.1"/>
</dbReference>
<keyword evidence="2" id="KW-1185">Reference proteome</keyword>
<accession>L0AY83</accession>
<gene>
    <name evidence="1" type="ORF">BEWA_028100</name>
</gene>
<dbReference type="OrthoDB" id="371164at2759"/>
<sequence length="72" mass="8077">MIQFMQISGILSRLSGLCSSSLSQNSLRGISTSKFLLWSRNPGARYPSKANHGARPDCRSLRKIRKRLRTGK</sequence>
<dbReference type="GeneID" id="15807160"/>
<evidence type="ECO:0000313" key="2">
    <source>
        <dbReference type="Proteomes" id="UP000031512"/>
    </source>
</evidence>
<dbReference type="eggNOG" id="ENOG502T2TA">
    <property type="taxonomic scope" value="Eukaryota"/>
</dbReference>